<feature type="transmembrane region" description="Helical" evidence="1">
    <location>
        <begin position="251"/>
        <end position="273"/>
    </location>
</feature>
<dbReference type="EMBL" id="CP036349">
    <property type="protein sequence ID" value="QDV74843.1"/>
    <property type="molecule type" value="Genomic_DNA"/>
</dbReference>
<dbReference type="PANTHER" id="PTHR43471:SF12">
    <property type="entry name" value="HYPOTHETICAL MEMBRANE PROTEIN, CONSERVED"/>
    <property type="match status" value="1"/>
</dbReference>
<gene>
    <name evidence="2" type="ORF">Spa11_30520</name>
</gene>
<evidence type="ECO:0000256" key="1">
    <source>
        <dbReference type="SAM" id="Phobius"/>
    </source>
</evidence>
<feature type="transmembrane region" description="Helical" evidence="1">
    <location>
        <begin position="536"/>
        <end position="555"/>
    </location>
</feature>
<dbReference type="GO" id="GO:0005886">
    <property type="term" value="C:plasma membrane"/>
    <property type="evidence" value="ECO:0007669"/>
    <property type="project" value="UniProtKB-SubCell"/>
</dbReference>
<evidence type="ECO:0000313" key="3">
    <source>
        <dbReference type="Proteomes" id="UP000316426"/>
    </source>
</evidence>
<sequence>MFIGPVFTREAITAPRRPQFFVARVLLVAALLGLALTAWQVFVGSSGGGELDGPGDLARFGRVVFELLTPLVLTVAVLFSALFSAAAVSQEKSKGTLLLLLLTDLSNSELVIGRLLASLLTVLVSTLAVAPFLLLIALLGGVDHWQIAWALAVTVAAALASGSLGSMLALWREKTFQALALTAIGLVLWLALGEVIASGVLGTPLLGMNADDLAARVSPWRALTAAMEPRWGRAPALFGIDQPVATGAESAAWFVGVGVGLTMLLNAISVGMVRVWNPSRELRATPAGAASSAPRERVIAETISPTAPDESTVVVGKARGQDAAVHHAGGQSRPVWDNPVLWREVRTWAYGKKVLVVKAAYLVIFVVCALATVQTLGDAAALRSAIPPAALPMAPLLVVSLVLVNALSVTSLTGERDGKSLDLLLTTDLSPQELILGKLGGAFWNSREMIVLPLLLCGYLGWVGAVSGWELGVLMACVVVMDVFAAVLGLHAAMIYSSSRKAIGVSVGTLLFLFLGVSTCMRMMLALSNTFDGQLASFLGFIVGGGLALFVALAWRNPSTAMALASFAAPFATFYAIVSFLLGSYSLVGFATVGTFGFATAAMLVPALSEFDIATGSQPTRED</sequence>
<protein>
    <submittedName>
        <fullName evidence="2">ABC-2 family transporter protein</fullName>
    </submittedName>
</protein>
<feature type="transmembrane region" description="Helical" evidence="1">
    <location>
        <begin position="588"/>
        <end position="608"/>
    </location>
</feature>
<feature type="transmembrane region" description="Helical" evidence="1">
    <location>
        <begin position="21"/>
        <end position="43"/>
    </location>
</feature>
<accession>A0A518KAM4</accession>
<feature type="transmembrane region" description="Helical" evidence="1">
    <location>
        <begin position="389"/>
        <end position="409"/>
    </location>
</feature>
<reference evidence="2 3" key="1">
    <citation type="submission" date="2019-02" db="EMBL/GenBank/DDBJ databases">
        <title>Deep-cultivation of Planctomycetes and their phenomic and genomic characterization uncovers novel biology.</title>
        <authorList>
            <person name="Wiegand S."/>
            <person name="Jogler M."/>
            <person name="Boedeker C."/>
            <person name="Pinto D."/>
            <person name="Vollmers J."/>
            <person name="Rivas-Marin E."/>
            <person name="Kohn T."/>
            <person name="Peeters S.H."/>
            <person name="Heuer A."/>
            <person name="Rast P."/>
            <person name="Oberbeckmann S."/>
            <person name="Bunk B."/>
            <person name="Jeske O."/>
            <person name="Meyerdierks A."/>
            <person name="Storesund J.E."/>
            <person name="Kallscheuer N."/>
            <person name="Luecker S."/>
            <person name="Lage O.M."/>
            <person name="Pohl T."/>
            <person name="Merkel B.J."/>
            <person name="Hornburger P."/>
            <person name="Mueller R.-W."/>
            <person name="Bruemmer F."/>
            <person name="Labrenz M."/>
            <person name="Spormann A.M."/>
            <person name="Op den Camp H."/>
            <person name="Overmann J."/>
            <person name="Amann R."/>
            <person name="Jetten M.S.M."/>
            <person name="Mascher T."/>
            <person name="Medema M.H."/>
            <person name="Devos D.P."/>
            <person name="Kaster A.-K."/>
            <person name="Ovreas L."/>
            <person name="Rohde M."/>
            <person name="Galperin M.Y."/>
            <person name="Jogler C."/>
        </authorList>
    </citation>
    <scope>NUCLEOTIDE SEQUENCE [LARGE SCALE GENOMIC DNA]</scope>
    <source>
        <strain evidence="2 3">Spa11</strain>
    </source>
</reference>
<organism evidence="2 3">
    <name type="scientific">Botrimarina mediterranea</name>
    <dbReference type="NCBI Taxonomy" id="2528022"/>
    <lineage>
        <taxon>Bacteria</taxon>
        <taxon>Pseudomonadati</taxon>
        <taxon>Planctomycetota</taxon>
        <taxon>Planctomycetia</taxon>
        <taxon>Pirellulales</taxon>
        <taxon>Lacipirellulaceae</taxon>
        <taxon>Botrimarina</taxon>
    </lineage>
</organism>
<feature type="transmembrane region" description="Helical" evidence="1">
    <location>
        <begin position="115"/>
        <end position="141"/>
    </location>
</feature>
<keyword evidence="1" id="KW-1133">Transmembrane helix</keyword>
<feature type="transmembrane region" description="Helical" evidence="1">
    <location>
        <begin position="562"/>
        <end position="582"/>
    </location>
</feature>
<dbReference type="KEGG" id="bmei:Spa11_30520"/>
<keyword evidence="3" id="KW-1185">Reference proteome</keyword>
<feature type="transmembrane region" description="Helical" evidence="1">
    <location>
        <begin position="147"/>
        <end position="171"/>
    </location>
</feature>
<feature type="transmembrane region" description="Helical" evidence="1">
    <location>
        <begin position="449"/>
        <end position="467"/>
    </location>
</feature>
<feature type="transmembrane region" description="Helical" evidence="1">
    <location>
        <begin position="63"/>
        <end position="88"/>
    </location>
</feature>
<keyword evidence="1" id="KW-0472">Membrane</keyword>
<name>A0A518KAM4_9BACT</name>
<dbReference type="AlphaFoldDB" id="A0A518KAM4"/>
<dbReference type="RefSeq" id="WP_197529417.1">
    <property type="nucleotide sequence ID" value="NZ_CP036349.1"/>
</dbReference>
<feature type="transmembrane region" description="Helical" evidence="1">
    <location>
        <begin position="473"/>
        <end position="496"/>
    </location>
</feature>
<keyword evidence="1" id="KW-0812">Transmembrane</keyword>
<feature type="transmembrane region" description="Helical" evidence="1">
    <location>
        <begin position="178"/>
        <end position="201"/>
    </location>
</feature>
<dbReference type="GO" id="GO:0140359">
    <property type="term" value="F:ABC-type transporter activity"/>
    <property type="evidence" value="ECO:0007669"/>
    <property type="project" value="InterPro"/>
</dbReference>
<dbReference type="PANTHER" id="PTHR43471">
    <property type="entry name" value="ABC TRANSPORTER PERMEASE"/>
    <property type="match status" value="1"/>
</dbReference>
<dbReference type="Proteomes" id="UP000316426">
    <property type="component" value="Chromosome"/>
</dbReference>
<proteinExistence type="predicted"/>
<feature type="transmembrane region" description="Helical" evidence="1">
    <location>
        <begin position="355"/>
        <end position="377"/>
    </location>
</feature>
<evidence type="ECO:0000313" key="2">
    <source>
        <dbReference type="EMBL" id="QDV74843.1"/>
    </source>
</evidence>
<feature type="transmembrane region" description="Helical" evidence="1">
    <location>
        <begin position="503"/>
        <end position="524"/>
    </location>
</feature>